<feature type="region of interest" description="Disordered" evidence="1">
    <location>
        <begin position="531"/>
        <end position="557"/>
    </location>
</feature>
<protein>
    <submittedName>
        <fullName evidence="2">Uncharacterized protein</fullName>
    </submittedName>
</protein>
<organism evidence="2 3">
    <name type="scientific">Mycoplasmopsis bovigenitalium</name>
    <dbReference type="NCBI Taxonomy" id="2112"/>
    <lineage>
        <taxon>Bacteria</taxon>
        <taxon>Bacillati</taxon>
        <taxon>Mycoplasmatota</taxon>
        <taxon>Mycoplasmoidales</taxon>
        <taxon>Metamycoplasmataceae</taxon>
        <taxon>Mycoplasmopsis</taxon>
    </lineage>
</organism>
<gene>
    <name evidence="2" type="ORF">NCTC10122_00200</name>
</gene>
<evidence type="ECO:0000256" key="1">
    <source>
        <dbReference type="SAM" id="MobiDB-lite"/>
    </source>
</evidence>
<reference evidence="2 3" key="1">
    <citation type="submission" date="2019-01" db="EMBL/GenBank/DDBJ databases">
        <authorList>
            <consortium name="Pathogen Informatics"/>
        </authorList>
    </citation>
    <scope>NUCLEOTIDE SEQUENCE [LARGE SCALE GENOMIC DNA]</scope>
    <source>
        <strain evidence="2 3">NCTC10122</strain>
    </source>
</reference>
<evidence type="ECO:0000313" key="2">
    <source>
        <dbReference type="EMBL" id="VEU60604.1"/>
    </source>
</evidence>
<dbReference type="AlphaFoldDB" id="A0A449A8Q3"/>
<proteinExistence type="predicted"/>
<evidence type="ECO:0000313" key="3">
    <source>
        <dbReference type="Proteomes" id="UP000290942"/>
    </source>
</evidence>
<dbReference type="RefSeq" id="WP_129687540.1">
    <property type="nucleotide sequence ID" value="NZ_LR214970.1"/>
</dbReference>
<dbReference type="EMBL" id="LR214970">
    <property type="protein sequence ID" value="VEU60604.1"/>
    <property type="molecule type" value="Genomic_DNA"/>
</dbReference>
<sequence>MINFFEDKKIIQNIMRNVISTRNINQSTTEEEQYIYNEKLDLEVPILTKKEQKHLAKLFFAGKWNQPKVEQYFNKINIHLIEPLLDSKEEKELMCIKYWLNRDPVARYMQIIDNKIKITDTNSIYFDGVKETPQSFLIDTKRIQIDNGVYEQNFSFSFLKHIATEKFKIKPEEFKDFYVKIATDFIRASEIITKYLDETEKNIRTWEPLKNMTQKAQRVANGVQFNRYFKTIEIDPSSNLEVIQSLGKEFEKIIQFLPEELKDDLTLRFRKTDYAKASAIYNSAYKTIAINIKPYNSEVQEKYDTNHIQSFMHELAHAMDYHLGINEKLNTGNLFDSDLAITVPYSEINEPFKNLVDKYRKTYEIAVANNELEQQNKKMDYYTSNKEVFARGFEWYLNQINFDSSFNKNIDEYNERVNVFDKLDESDKNKFKSIYESIFKIEQKLKEHQEQLKTKTQENLFDNQDSEFKKEMFNFEPRIPTQKVEYRQLSLFEDYDEPIKQSESNLENKVSNKEIDELITDVEEYLAKVEKTNREDKSEELEQQLEQQIQKRRTMRM</sequence>
<name>A0A449A8Q3_9BACT</name>
<dbReference type="Proteomes" id="UP000290942">
    <property type="component" value="Chromosome"/>
</dbReference>
<accession>A0A449A8Q3</accession>